<evidence type="ECO:0000256" key="1">
    <source>
        <dbReference type="SAM" id="MobiDB-lite"/>
    </source>
</evidence>
<feature type="region of interest" description="Disordered" evidence="1">
    <location>
        <begin position="64"/>
        <end position="92"/>
    </location>
</feature>
<evidence type="ECO:0000313" key="2">
    <source>
        <dbReference type="EMBL" id="STQ79769.1"/>
    </source>
</evidence>
<dbReference type="AlphaFoldDB" id="A0A377PHZ8"/>
<name>A0A377PHZ8_HAFAL</name>
<proteinExistence type="predicted"/>
<sequence>MGEDLETLSEDQVGRLVKKLCTKYLPGIIETKNQKVNGTPTAHYRIDGDALIAKIFPPELDSAKVRNGKRESAESNPRNRGMETAEVQNGNRESAESFLYTDQDIQIIKPSSCPDATLPDESLGENLSEADFISRHPQAVVCSARKRQWGGKDDLICAEFIWSKIIAMYEQAAETCDEVAKPKEPNWAAWANEIRLMVAQDGRTYKQICSLFKRANQDGFWGKNILSPSKLREKWDELSLKLSAPIGTQSRPSSYVNMDFSKQDYSSIPKGFRGGRCIMRHPSYREIHGVDVLSLIATIQQVRRWWHLRKWRSHWGNDQYLRKVAEKRQWIEVLRVFNFERNYKFIKLMVKADQQRGIL</sequence>
<reference evidence="2 3" key="1">
    <citation type="submission" date="2018-06" db="EMBL/GenBank/DDBJ databases">
        <authorList>
            <consortium name="Pathogen Informatics"/>
            <person name="Doyle S."/>
        </authorList>
    </citation>
    <scope>NUCLEOTIDE SEQUENCE [LARGE SCALE GENOMIC DNA]</scope>
    <source>
        <strain evidence="2 3">NCTC8105</strain>
    </source>
</reference>
<organism evidence="2 3">
    <name type="scientific">Hafnia alvei</name>
    <dbReference type="NCBI Taxonomy" id="569"/>
    <lineage>
        <taxon>Bacteria</taxon>
        <taxon>Pseudomonadati</taxon>
        <taxon>Pseudomonadota</taxon>
        <taxon>Gammaproteobacteria</taxon>
        <taxon>Enterobacterales</taxon>
        <taxon>Hafniaceae</taxon>
        <taxon>Hafnia</taxon>
    </lineage>
</organism>
<feature type="compositionally biased region" description="Basic and acidic residues" evidence="1">
    <location>
        <begin position="64"/>
        <end position="73"/>
    </location>
</feature>
<dbReference type="Proteomes" id="UP000254821">
    <property type="component" value="Unassembled WGS sequence"/>
</dbReference>
<protein>
    <submittedName>
        <fullName evidence="2">Uncharacterized protein</fullName>
    </submittedName>
</protein>
<gene>
    <name evidence="2" type="ORF">NCTC8105_01866</name>
</gene>
<dbReference type="EMBL" id="UGHP01000001">
    <property type="protein sequence ID" value="STQ79769.1"/>
    <property type="molecule type" value="Genomic_DNA"/>
</dbReference>
<evidence type="ECO:0000313" key="3">
    <source>
        <dbReference type="Proteomes" id="UP000254821"/>
    </source>
</evidence>
<accession>A0A377PHZ8</accession>